<dbReference type="Pfam" id="PF00149">
    <property type="entry name" value="Metallophos"/>
    <property type="match status" value="1"/>
</dbReference>
<reference evidence="2 3" key="1">
    <citation type="submission" date="2018-06" db="EMBL/GenBank/DDBJ databases">
        <authorList>
            <consortium name="Pathogen Informatics"/>
            <person name="Doyle S."/>
        </authorList>
    </citation>
    <scope>NUCLEOTIDE SEQUENCE [LARGE SCALE GENOMIC DNA]</scope>
    <source>
        <strain evidence="2 3">NCTC5050</strain>
    </source>
</reference>
<organism evidence="2 3">
    <name type="scientific">Klebsiella pneumoniae subsp. ozaenae</name>
    <dbReference type="NCBI Taxonomy" id="574"/>
    <lineage>
        <taxon>Bacteria</taxon>
        <taxon>Pseudomonadati</taxon>
        <taxon>Pseudomonadota</taxon>
        <taxon>Gammaproteobacteria</taxon>
        <taxon>Enterobacterales</taxon>
        <taxon>Enterobacteriaceae</taxon>
        <taxon>Klebsiella/Raoultella group</taxon>
        <taxon>Klebsiella</taxon>
        <taxon>Klebsiella pneumoniae complex</taxon>
    </lineage>
</organism>
<dbReference type="Gene3D" id="3.40.50.1820">
    <property type="entry name" value="alpha/beta hydrolase"/>
    <property type="match status" value="1"/>
</dbReference>
<dbReference type="InterPro" id="IPR008886">
    <property type="entry name" value="UPF0227/Esterase_YqiA"/>
</dbReference>
<dbReference type="GO" id="GO:0004114">
    <property type="term" value="F:3',5'-cyclic-nucleotide phosphodiesterase activity"/>
    <property type="evidence" value="ECO:0007669"/>
    <property type="project" value="UniProtKB-EC"/>
</dbReference>
<dbReference type="NCBIfam" id="NF008291">
    <property type="entry name" value="PRK11071.1"/>
    <property type="match status" value="1"/>
</dbReference>
<dbReference type="InterPro" id="IPR004843">
    <property type="entry name" value="Calcineurin-like_PHP"/>
</dbReference>
<sequence length="468" mass="52199">MESLLNLPLAGEARVRILQITDTHLFAEKHETLLGINTWDSYQAVLSAIHASQRPCDLIVATGDLAQDHSSAAYQHFAEGIASFAAPCVWLPGNHDFQPAMYSTLQEAGISPAKRVFLGDRWQILLLDSQVFGVPHGELSDFQLEWIEHKLAEAPERYTLLLLHHHPLPAGCSWLDQHSLRNAGRAGQRVERLAAGEASFVRPYSSGTGSRLEWPAHDGDAVDLASSLNRTGANFTLDTVSPGWRWLELHPDGTLTTEVCRLGRRRVSSGYCFRRLLMATLLYLHGFNSSPRSAKATALKTWLAQHYPEITMVVPELPPYPAETAELLESIVLEHGGEPLGVVGSSLGGYYATWLSQCFMLPAVVVNPAVRPFELLNNFLGHNENPYTGQQYVLESRHIYDLKVMQIDPLEAPDLLWLLQQTGDEVLDYRQAVHYYASCRQTVEEGGNHAFVGFDDHFTQIIEFLGLR</sequence>
<name>A0A377Z5A0_KLEPO</name>
<dbReference type="SUPFAM" id="SSF53474">
    <property type="entry name" value="alpha/beta-Hydrolases"/>
    <property type="match status" value="1"/>
</dbReference>
<dbReference type="SUPFAM" id="SSF56300">
    <property type="entry name" value="Metallo-dependent phosphatases"/>
    <property type="match status" value="1"/>
</dbReference>
<dbReference type="CDD" id="cd07402">
    <property type="entry name" value="MPP_GpdQ"/>
    <property type="match status" value="1"/>
</dbReference>
<evidence type="ECO:0000313" key="2">
    <source>
        <dbReference type="EMBL" id="STU59308.1"/>
    </source>
</evidence>
<accession>A0A377Z5A0</accession>
<dbReference type="EMBL" id="UGLZ01000004">
    <property type="protein sequence ID" value="STU59308.1"/>
    <property type="molecule type" value="Genomic_DNA"/>
</dbReference>
<feature type="domain" description="Calcineurin-like phosphoesterase" evidence="1">
    <location>
        <begin position="16"/>
        <end position="176"/>
    </location>
</feature>
<dbReference type="InterPro" id="IPR029058">
    <property type="entry name" value="AB_hydrolase_fold"/>
</dbReference>
<evidence type="ECO:0000313" key="3">
    <source>
        <dbReference type="Proteomes" id="UP000255382"/>
    </source>
</evidence>
<evidence type="ECO:0000259" key="1">
    <source>
        <dbReference type="Pfam" id="PF00149"/>
    </source>
</evidence>
<dbReference type="InterPro" id="IPR026575">
    <property type="entry name" value="GpdQ/CpdA-like"/>
</dbReference>
<dbReference type="PANTHER" id="PTHR35602">
    <property type="entry name" value="ESTERASE YQIA-RELATED"/>
    <property type="match status" value="1"/>
</dbReference>
<keyword evidence="2" id="KW-0378">Hydrolase</keyword>
<dbReference type="PANTHER" id="PTHR35602:SF3">
    <property type="entry name" value="ESTERASE YQIA"/>
    <property type="match status" value="1"/>
</dbReference>
<dbReference type="Gene3D" id="3.60.21.10">
    <property type="match status" value="1"/>
</dbReference>
<gene>
    <name evidence="2" type="primary">cpdA_1</name>
    <name evidence="2" type="ORF">NCTC5050_00370</name>
</gene>
<dbReference type="InterPro" id="IPR029052">
    <property type="entry name" value="Metallo-depent_PP-like"/>
</dbReference>
<keyword evidence="3" id="KW-1185">Reference proteome</keyword>
<dbReference type="Proteomes" id="UP000255382">
    <property type="component" value="Unassembled WGS sequence"/>
</dbReference>
<dbReference type="AlphaFoldDB" id="A0A377Z5A0"/>
<dbReference type="NCBIfam" id="NF008359">
    <property type="entry name" value="PRK11148.1"/>
    <property type="match status" value="1"/>
</dbReference>
<dbReference type="Pfam" id="PF05728">
    <property type="entry name" value="UPF0227"/>
    <property type="match status" value="1"/>
</dbReference>
<protein>
    <submittedName>
        <fullName evidence="2">3',5'-cyclic-nucleotide phosphodiesterase</fullName>
        <ecNumber evidence="2">3.1.4.17</ecNumber>
    </submittedName>
</protein>
<proteinExistence type="predicted"/>
<dbReference type="EC" id="3.1.4.17" evidence="2"/>